<dbReference type="KEGG" id="nmo:Nmlp_1442"/>
<dbReference type="InterPro" id="IPR016954">
    <property type="entry name" value="Uncharacterised_Vng0742h"/>
</dbReference>
<organism evidence="1 2">
    <name type="scientific">Natronomonas moolapensis (strain DSM 18674 / CECT 7526 / JCM 14361 / 8.8.11)</name>
    <dbReference type="NCBI Taxonomy" id="268739"/>
    <lineage>
        <taxon>Archaea</taxon>
        <taxon>Methanobacteriati</taxon>
        <taxon>Methanobacteriota</taxon>
        <taxon>Stenosarchaea group</taxon>
        <taxon>Halobacteria</taxon>
        <taxon>Halobacteriales</taxon>
        <taxon>Natronomonadaceae</taxon>
        <taxon>Natronomonas</taxon>
    </lineage>
</organism>
<dbReference type="EMBL" id="HF582854">
    <property type="protein sequence ID" value="CCQ35646.1"/>
    <property type="molecule type" value="Genomic_DNA"/>
</dbReference>
<reference evidence="1 2" key="1">
    <citation type="journal article" date="2013" name="Genome Announc.">
        <title>Genome of the haloarchaeon Natronomonas moolapensis, a neutrophilic member of a previously haloalkaliphilic genus.</title>
        <authorList>
            <person name="Dyall-Smith M.L."/>
            <person name="Pfeiffer F."/>
            <person name="Oberwinkler T."/>
            <person name="Klee K."/>
            <person name="Rampp M."/>
            <person name="Palm P."/>
            <person name="Gross K."/>
            <person name="Schuster S.C."/>
            <person name="Oesterhelt D."/>
        </authorList>
    </citation>
    <scope>NUCLEOTIDE SEQUENCE [LARGE SCALE GENOMIC DNA]</scope>
    <source>
        <strain evidence="2">DSM 18674 / JCM 14361 / 8.8.11</strain>
    </source>
</reference>
<proteinExistence type="predicted"/>
<dbReference type="GeneID" id="14652827"/>
<gene>
    <name evidence="1" type="ordered locus">Nmlp_1442</name>
</gene>
<accession>M1XNT6</accession>
<dbReference type="RefSeq" id="WP_015408490.1">
    <property type="nucleotide sequence ID" value="NC_020388.1"/>
</dbReference>
<keyword evidence="2" id="KW-1185">Reference proteome</keyword>
<name>M1XNT6_NATM8</name>
<dbReference type="AlphaFoldDB" id="M1XNT6"/>
<dbReference type="OrthoDB" id="302327at2157"/>
<dbReference type="STRING" id="268739.Nmlp_1442"/>
<dbReference type="PIRSF" id="PIRSF030471">
    <property type="entry name" value="STR_Vng0742h_prd"/>
    <property type="match status" value="1"/>
</dbReference>
<protein>
    <submittedName>
        <fullName evidence="1">DICT domain protein</fullName>
    </submittedName>
</protein>
<dbReference type="Proteomes" id="UP000011867">
    <property type="component" value="Chromosome"/>
</dbReference>
<dbReference type="HOGENOM" id="CLU_069298_1_0_2"/>
<sequence>MDELPASLSGFVDAAEGSERTLLLVNRTEPRPLVEMLAEAFDDQSVTVEERQIPDGPEDLVCLVADGAVVATTPLSTLEEAFLLVNVDRYRTSTRQSERGTFPEVLTGLHDVEFVVSGFPAEAKEKLLLVVISRFIEHRALTAGSGELHSTFQRLSRLDDEYGTQRMYRWLGEGDVDTHVYGIDDDPDVVDDLGVTTHAGTTDEYRRSWVVVFTPDGNAALDSISAVTRDDTGGVGLVAVEVGPNVWRSVWTYDAARVERIRNYMWERF</sequence>
<dbReference type="eggNOG" id="arCOG02910">
    <property type="taxonomic scope" value="Archaea"/>
</dbReference>
<evidence type="ECO:0000313" key="2">
    <source>
        <dbReference type="Proteomes" id="UP000011867"/>
    </source>
</evidence>
<evidence type="ECO:0000313" key="1">
    <source>
        <dbReference type="EMBL" id="CCQ35646.1"/>
    </source>
</evidence>